<accession>A0AAV0B8S8</accession>
<proteinExistence type="predicted"/>
<gene>
    <name evidence="2" type="ORF">PPACK8108_LOCUS16874</name>
</gene>
<dbReference type="InterPro" id="IPR023299">
    <property type="entry name" value="ATPase_P-typ_cyto_dom_N"/>
</dbReference>
<organism evidence="2 3">
    <name type="scientific">Phakopsora pachyrhizi</name>
    <name type="common">Asian soybean rust disease fungus</name>
    <dbReference type="NCBI Taxonomy" id="170000"/>
    <lineage>
        <taxon>Eukaryota</taxon>
        <taxon>Fungi</taxon>
        <taxon>Dikarya</taxon>
        <taxon>Basidiomycota</taxon>
        <taxon>Pucciniomycotina</taxon>
        <taxon>Pucciniomycetes</taxon>
        <taxon>Pucciniales</taxon>
        <taxon>Phakopsoraceae</taxon>
        <taxon>Phakopsora</taxon>
    </lineage>
</organism>
<dbReference type="InterPro" id="IPR023214">
    <property type="entry name" value="HAD_sf"/>
</dbReference>
<dbReference type="Gene3D" id="3.40.50.1000">
    <property type="entry name" value="HAD superfamily/HAD-like"/>
    <property type="match status" value="1"/>
</dbReference>
<evidence type="ECO:0000313" key="3">
    <source>
        <dbReference type="Proteomes" id="UP001153365"/>
    </source>
</evidence>
<dbReference type="EMBL" id="CALTRL010004656">
    <property type="protein sequence ID" value="CAH7683392.1"/>
    <property type="molecule type" value="Genomic_DNA"/>
</dbReference>
<evidence type="ECO:0000313" key="2">
    <source>
        <dbReference type="EMBL" id="CAH7683392.1"/>
    </source>
</evidence>
<feature type="region of interest" description="Disordered" evidence="1">
    <location>
        <begin position="162"/>
        <end position="185"/>
    </location>
</feature>
<sequence length="185" mass="19903">MTGAIIDLCSCNKTKALESRLEGDVEEFSQRGLRGLAVAYKDLIGLLSTFDTPRDNTKQTIDDAIRSPKALNGCKIFGSKVPAVKIGYVKVPVKQLAYGALARMIGASGVPLSQQVFGGNIQDYQSNLGLSLLSNDIGTLNGLPLLNNPELATRVLLAKELAEEHGEEDDQAVKKDLEKDQAETD</sequence>
<evidence type="ECO:0000256" key="1">
    <source>
        <dbReference type="SAM" id="MobiDB-lite"/>
    </source>
</evidence>
<dbReference type="GO" id="GO:0000166">
    <property type="term" value="F:nucleotide binding"/>
    <property type="evidence" value="ECO:0007669"/>
    <property type="project" value="InterPro"/>
</dbReference>
<feature type="compositionally biased region" description="Basic and acidic residues" evidence="1">
    <location>
        <begin position="171"/>
        <end position="185"/>
    </location>
</feature>
<dbReference type="Gene3D" id="3.40.1110.10">
    <property type="entry name" value="Calcium-transporting ATPase, cytoplasmic domain N"/>
    <property type="match status" value="1"/>
</dbReference>
<dbReference type="AlphaFoldDB" id="A0AAV0B8S8"/>
<name>A0AAV0B8S8_PHAPC</name>
<comment type="caution">
    <text evidence="2">The sequence shown here is derived from an EMBL/GenBank/DDBJ whole genome shotgun (WGS) entry which is preliminary data.</text>
</comment>
<keyword evidence="3" id="KW-1185">Reference proteome</keyword>
<protein>
    <submittedName>
        <fullName evidence="2">Uncharacterized protein</fullName>
    </submittedName>
</protein>
<dbReference type="Proteomes" id="UP001153365">
    <property type="component" value="Unassembled WGS sequence"/>
</dbReference>
<reference evidence="2" key="1">
    <citation type="submission" date="2022-06" db="EMBL/GenBank/DDBJ databases">
        <authorList>
            <consortium name="SYNGENTA / RWTH Aachen University"/>
        </authorList>
    </citation>
    <scope>NUCLEOTIDE SEQUENCE</scope>
</reference>